<protein>
    <submittedName>
        <fullName evidence="2">Glycosyl transferase</fullName>
    </submittedName>
</protein>
<dbReference type="PANTHER" id="PTHR48090">
    <property type="entry name" value="UNDECAPRENYL-PHOSPHATE 4-DEOXY-4-FORMAMIDO-L-ARABINOSE TRANSFERASE-RELATED"/>
    <property type="match status" value="1"/>
</dbReference>
<feature type="domain" description="Glycosyltransferase 2-like" evidence="1">
    <location>
        <begin position="9"/>
        <end position="125"/>
    </location>
</feature>
<name>A0A2H0KCT3_9BACT</name>
<dbReference type="AlphaFoldDB" id="A0A2H0KCT3"/>
<dbReference type="EMBL" id="PCVG01000014">
    <property type="protein sequence ID" value="PIQ69062.1"/>
    <property type="molecule type" value="Genomic_DNA"/>
</dbReference>
<dbReference type="Pfam" id="PF00535">
    <property type="entry name" value="Glycos_transf_2"/>
    <property type="match status" value="1"/>
</dbReference>
<organism evidence="2 3">
    <name type="scientific">Candidatus Taylorbacteria bacterium CG11_big_fil_rev_8_21_14_0_20_46_11</name>
    <dbReference type="NCBI Taxonomy" id="1975025"/>
    <lineage>
        <taxon>Bacteria</taxon>
        <taxon>Candidatus Tayloriibacteriota</taxon>
    </lineage>
</organism>
<evidence type="ECO:0000313" key="3">
    <source>
        <dbReference type="Proteomes" id="UP000229342"/>
    </source>
</evidence>
<dbReference type="CDD" id="cd04179">
    <property type="entry name" value="DPM_DPG-synthase_like"/>
    <property type="match status" value="1"/>
</dbReference>
<proteinExistence type="predicted"/>
<evidence type="ECO:0000313" key="2">
    <source>
        <dbReference type="EMBL" id="PIQ69062.1"/>
    </source>
</evidence>
<dbReference type="GO" id="GO:0016740">
    <property type="term" value="F:transferase activity"/>
    <property type="evidence" value="ECO:0007669"/>
    <property type="project" value="UniProtKB-KW"/>
</dbReference>
<dbReference type="SUPFAM" id="SSF53448">
    <property type="entry name" value="Nucleotide-diphospho-sugar transferases"/>
    <property type="match status" value="1"/>
</dbReference>
<dbReference type="InterPro" id="IPR001173">
    <property type="entry name" value="Glyco_trans_2-like"/>
</dbReference>
<reference evidence="2 3" key="1">
    <citation type="submission" date="2017-09" db="EMBL/GenBank/DDBJ databases">
        <title>Depth-based differentiation of microbial function through sediment-hosted aquifers and enrichment of novel symbionts in the deep terrestrial subsurface.</title>
        <authorList>
            <person name="Probst A.J."/>
            <person name="Ladd B."/>
            <person name="Jarett J.K."/>
            <person name="Geller-Mcgrath D.E."/>
            <person name="Sieber C.M."/>
            <person name="Emerson J.B."/>
            <person name="Anantharaman K."/>
            <person name="Thomas B.C."/>
            <person name="Malmstrom R."/>
            <person name="Stieglmeier M."/>
            <person name="Klingl A."/>
            <person name="Woyke T."/>
            <person name="Ryan C.M."/>
            <person name="Banfield J.F."/>
        </authorList>
    </citation>
    <scope>NUCLEOTIDE SEQUENCE [LARGE SCALE GENOMIC DNA]</scope>
    <source>
        <strain evidence="2">CG11_big_fil_rev_8_21_14_0_20_46_11</strain>
    </source>
</reference>
<comment type="caution">
    <text evidence="2">The sequence shown here is derived from an EMBL/GenBank/DDBJ whole genome shotgun (WGS) entry which is preliminary data.</text>
</comment>
<dbReference type="InterPro" id="IPR029044">
    <property type="entry name" value="Nucleotide-diphossugar_trans"/>
</dbReference>
<dbReference type="Proteomes" id="UP000229342">
    <property type="component" value="Unassembled WGS sequence"/>
</dbReference>
<evidence type="ECO:0000259" key="1">
    <source>
        <dbReference type="Pfam" id="PF00535"/>
    </source>
</evidence>
<dbReference type="PANTHER" id="PTHR48090:SF7">
    <property type="entry name" value="RFBJ PROTEIN"/>
    <property type="match status" value="1"/>
</dbReference>
<gene>
    <name evidence="2" type="ORF">COV91_01050</name>
</gene>
<dbReference type="InterPro" id="IPR050256">
    <property type="entry name" value="Glycosyltransferase_2"/>
</dbReference>
<keyword evidence="2" id="KW-0808">Transferase</keyword>
<accession>A0A2H0KCT3</accession>
<dbReference type="Gene3D" id="3.90.550.10">
    <property type="entry name" value="Spore Coat Polysaccharide Biosynthesis Protein SpsA, Chain A"/>
    <property type="match status" value="1"/>
</dbReference>
<sequence length="238" mass="27335">MEDTKKKLSVIIPVFNEKATIREILRRVERVSLPDIELEIIVIDDGSTDGTREIVKGLSGPTVRTFFLPQNSGKGAAVRKGFLEARGDFVVIQDADLEYDPNEYSLLLAPLQDGRADAVFGSRFIGHRPHRVLFFWHYVANKFLTVFSNMLTDLNLSDIEVCYKAFTKDAVLSFRDKLLSRRFNIEPELVARSVQTKLRIYEVGISYSGRTYKEGKKINWIDGFEALWSIIRFNLFKF</sequence>